<feature type="transmembrane region" description="Helical" evidence="4">
    <location>
        <begin position="130"/>
        <end position="151"/>
    </location>
</feature>
<feature type="active site" description="Proton acceptor" evidence="2">
    <location>
        <position position="390"/>
    </location>
</feature>
<dbReference type="Gene3D" id="3.30.559.70">
    <property type="entry name" value="Choline/Carnitine o-acyltransferase, domain 2"/>
    <property type="match status" value="1"/>
</dbReference>
<dbReference type="InterPro" id="IPR042231">
    <property type="entry name" value="Cho/carn_acyl_trans_2"/>
</dbReference>
<protein>
    <recommendedName>
        <fullName evidence="6">Choline/carnitine acyltransferase domain-containing protein</fullName>
    </recommendedName>
</protein>
<dbReference type="AlphaFoldDB" id="A0A0L6V7T4"/>
<dbReference type="VEuPathDB" id="FungiDB:VP01_2474g3"/>
<feature type="compositionally biased region" description="Basic and acidic residues" evidence="3">
    <location>
        <begin position="287"/>
        <end position="299"/>
    </location>
</feature>
<evidence type="ECO:0000256" key="5">
    <source>
        <dbReference type="SAM" id="SignalP"/>
    </source>
</evidence>
<evidence type="ECO:0000256" key="3">
    <source>
        <dbReference type="SAM" id="MobiDB-lite"/>
    </source>
</evidence>
<keyword evidence="5" id="KW-0732">Signal</keyword>
<keyword evidence="4" id="KW-1133">Transmembrane helix</keyword>
<evidence type="ECO:0000256" key="4">
    <source>
        <dbReference type="SAM" id="Phobius"/>
    </source>
</evidence>
<dbReference type="GO" id="GO:0009437">
    <property type="term" value="P:carnitine metabolic process"/>
    <property type="evidence" value="ECO:0007669"/>
    <property type="project" value="TreeGrafter"/>
</dbReference>
<feature type="region of interest" description="Disordered" evidence="3">
    <location>
        <begin position="275"/>
        <end position="299"/>
    </location>
</feature>
<feature type="compositionally biased region" description="Basic residues" evidence="3">
    <location>
        <begin position="275"/>
        <end position="286"/>
    </location>
</feature>
<dbReference type="GO" id="GO:0005739">
    <property type="term" value="C:mitochondrion"/>
    <property type="evidence" value="ECO:0007669"/>
    <property type="project" value="TreeGrafter"/>
</dbReference>
<reference evidence="7 8" key="1">
    <citation type="submission" date="2015-08" db="EMBL/GenBank/DDBJ databases">
        <title>Next Generation Sequencing and Analysis of the Genome of Puccinia sorghi L Schw, the Causal Agent of Maize Common Rust.</title>
        <authorList>
            <person name="Rochi L."/>
            <person name="Burguener G."/>
            <person name="Darino M."/>
            <person name="Turjanski A."/>
            <person name="Kreff E."/>
            <person name="Dieguez M.J."/>
            <person name="Sacco F."/>
        </authorList>
    </citation>
    <scope>NUCLEOTIDE SEQUENCE [LARGE SCALE GENOMIC DNA]</scope>
    <source>
        <strain evidence="7 8">RO10H11247</strain>
    </source>
</reference>
<dbReference type="GO" id="GO:0004092">
    <property type="term" value="F:carnitine O-acetyltransferase activity"/>
    <property type="evidence" value="ECO:0007669"/>
    <property type="project" value="TreeGrafter"/>
</dbReference>
<evidence type="ECO:0000259" key="6">
    <source>
        <dbReference type="Pfam" id="PF00755"/>
    </source>
</evidence>
<evidence type="ECO:0000256" key="1">
    <source>
        <dbReference type="ARBA" id="ARBA00023315"/>
    </source>
</evidence>
<feature type="signal peptide" evidence="5">
    <location>
        <begin position="1"/>
        <end position="23"/>
    </location>
</feature>
<dbReference type="SUPFAM" id="SSF52777">
    <property type="entry name" value="CoA-dependent acyltransferases"/>
    <property type="match status" value="1"/>
</dbReference>
<dbReference type="InterPro" id="IPR039551">
    <property type="entry name" value="Cho/carn_acyl_trans"/>
</dbReference>
<gene>
    <name evidence="7" type="ORF">VP01_2474g3</name>
</gene>
<dbReference type="STRING" id="27349.A0A0L6V7T4"/>
<keyword evidence="4" id="KW-0472">Membrane</keyword>
<proteinExistence type="predicted"/>
<evidence type="ECO:0000313" key="7">
    <source>
        <dbReference type="EMBL" id="KNZ56185.1"/>
    </source>
</evidence>
<comment type="caution">
    <text evidence="7">The sequence shown here is derived from an EMBL/GenBank/DDBJ whole genome shotgun (WGS) entry which is preliminary data.</text>
</comment>
<feature type="chain" id="PRO_5005568262" description="Choline/carnitine acyltransferase domain-containing protein" evidence="5">
    <location>
        <begin position="24"/>
        <end position="477"/>
    </location>
</feature>
<dbReference type="GO" id="GO:0005777">
    <property type="term" value="C:peroxisome"/>
    <property type="evidence" value="ECO:0007669"/>
    <property type="project" value="TreeGrafter"/>
</dbReference>
<sequence length="477" mass="54329">MSEHSFLCHFLSLSLAANQLSLAQLIHHAFIQINHLPASGKSCQSSGPIAQSDCHQLLPIDFTTFFFQRLPQITTGQGTSEQIEEAGPRGRPQRLSKWWNKLAYMMYCDPLIPSSNYYIAHKASKRKLCIFPSIDLLYKVFTFLFFIFFFITDGSSTPVDIQSSLLIKPRSLILKSILICLSSGRANFLSSRPSNLTVVFYWKLNSNCEYYGFSSRSWPSYFLAWLDVLKLHSQVFLKFFEYYVTEPVSTMSSIDARRIKQGIRKVRMRRFKERKRPTVMRKKDRKKRTENEREQRENKMGYELSSEIKMSVEVSWDEGKGIKSHEFNKLCKTDPHHSKSLKIIESSIICVALDDTSALTRDEVNASWAVVLSGIVIVWKNGQSGFNMEHSCMDGKPVARINDWMLAVLSNKKIDLGSSSDSNLPPPTAIEFVLSDPSKQNILRSAAKFDNLDVSSDMRCPGISLDAIAQLIMQLGH</sequence>
<dbReference type="PANTHER" id="PTHR22589">
    <property type="entry name" value="CARNITINE O-ACYLTRANSFERASE"/>
    <property type="match status" value="1"/>
</dbReference>
<name>A0A0L6V7T4_9BASI</name>
<accession>A0A0L6V7T4</accession>
<evidence type="ECO:0000256" key="2">
    <source>
        <dbReference type="PIRSR" id="PIRSR600542-1"/>
    </source>
</evidence>
<dbReference type="Pfam" id="PF00755">
    <property type="entry name" value="Carn_acyltransf"/>
    <property type="match status" value="1"/>
</dbReference>
<dbReference type="EMBL" id="LAVV01007363">
    <property type="protein sequence ID" value="KNZ56185.1"/>
    <property type="molecule type" value="Genomic_DNA"/>
</dbReference>
<feature type="domain" description="Choline/carnitine acyltransferase" evidence="6">
    <location>
        <begin position="327"/>
        <end position="460"/>
    </location>
</feature>
<dbReference type="InterPro" id="IPR000542">
    <property type="entry name" value="Carn_acyl_trans"/>
</dbReference>
<dbReference type="Proteomes" id="UP000037035">
    <property type="component" value="Unassembled WGS sequence"/>
</dbReference>
<keyword evidence="1" id="KW-0808">Transferase</keyword>
<dbReference type="OrthoDB" id="240216at2759"/>
<dbReference type="PANTHER" id="PTHR22589:SF103">
    <property type="entry name" value="CARNITINE O-ACETYL-TRANSFERASE, ISOFORM A-RELATED"/>
    <property type="match status" value="1"/>
</dbReference>
<organism evidence="7 8">
    <name type="scientific">Puccinia sorghi</name>
    <dbReference type="NCBI Taxonomy" id="27349"/>
    <lineage>
        <taxon>Eukaryota</taxon>
        <taxon>Fungi</taxon>
        <taxon>Dikarya</taxon>
        <taxon>Basidiomycota</taxon>
        <taxon>Pucciniomycotina</taxon>
        <taxon>Pucciniomycetes</taxon>
        <taxon>Pucciniales</taxon>
        <taxon>Pucciniaceae</taxon>
        <taxon>Puccinia</taxon>
    </lineage>
</organism>
<keyword evidence="1" id="KW-0012">Acyltransferase</keyword>
<keyword evidence="8" id="KW-1185">Reference proteome</keyword>
<keyword evidence="4" id="KW-0812">Transmembrane</keyword>
<evidence type="ECO:0000313" key="8">
    <source>
        <dbReference type="Proteomes" id="UP000037035"/>
    </source>
</evidence>